<evidence type="ECO:0000313" key="3">
    <source>
        <dbReference type="Proteomes" id="UP001341840"/>
    </source>
</evidence>
<comment type="caution">
    <text evidence="2">The sequence shown here is derived from an EMBL/GenBank/DDBJ whole genome shotgun (WGS) entry which is preliminary data.</text>
</comment>
<reference evidence="2 3" key="1">
    <citation type="journal article" date="2023" name="Plants (Basel)">
        <title>Bridging the Gap: Combining Genomics and Transcriptomics Approaches to Understand Stylosanthes scabra, an Orphan Legume from the Brazilian Caatinga.</title>
        <authorList>
            <person name="Ferreira-Neto J.R.C."/>
            <person name="da Silva M.D."/>
            <person name="Binneck E."/>
            <person name="de Melo N.F."/>
            <person name="da Silva R.H."/>
            <person name="de Melo A.L.T.M."/>
            <person name="Pandolfi V."/>
            <person name="Bustamante F.O."/>
            <person name="Brasileiro-Vidal A.C."/>
            <person name="Benko-Iseppon A.M."/>
        </authorList>
    </citation>
    <scope>NUCLEOTIDE SEQUENCE [LARGE SCALE GENOMIC DNA]</scope>
    <source>
        <tissue evidence="2">Leaves</tissue>
    </source>
</reference>
<organism evidence="2 3">
    <name type="scientific">Stylosanthes scabra</name>
    <dbReference type="NCBI Taxonomy" id="79078"/>
    <lineage>
        <taxon>Eukaryota</taxon>
        <taxon>Viridiplantae</taxon>
        <taxon>Streptophyta</taxon>
        <taxon>Embryophyta</taxon>
        <taxon>Tracheophyta</taxon>
        <taxon>Spermatophyta</taxon>
        <taxon>Magnoliopsida</taxon>
        <taxon>eudicotyledons</taxon>
        <taxon>Gunneridae</taxon>
        <taxon>Pentapetalae</taxon>
        <taxon>rosids</taxon>
        <taxon>fabids</taxon>
        <taxon>Fabales</taxon>
        <taxon>Fabaceae</taxon>
        <taxon>Papilionoideae</taxon>
        <taxon>50 kb inversion clade</taxon>
        <taxon>dalbergioids sensu lato</taxon>
        <taxon>Dalbergieae</taxon>
        <taxon>Pterocarpus clade</taxon>
        <taxon>Stylosanthes</taxon>
    </lineage>
</organism>
<keyword evidence="3" id="KW-1185">Reference proteome</keyword>
<evidence type="ECO:0000313" key="2">
    <source>
        <dbReference type="EMBL" id="MED6155069.1"/>
    </source>
</evidence>
<feature type="region of interest" description="Disordered" evidence="1">
    <location>
        <begin position="1"/>
        <end position="22"/>
    </location>
</feature>
<sequence length="107" mass="12243">MALISKTFRRSSGGKNVDEKKGHRNCMLISKKDVSQKITPHINKETETPKEGVRVMVFGCTDNQTPGFDLSLDEFNDDVFVVIIGRDENENNWGEFVQPKRLQEKDE</sequence>
<protein>
    <submittedName>
        <fullName evidence="2">Uncharacterized protein</fullName>
    </submittedName>
</protein>
<proteinExistence type="predicted"/>
<accession>A0ABU6U2R3</accession>
<name>A0ABU6U2R3_9FABA</name>
<gene>
    <name evidence="2" type="ORF">PIB30_002281</name>
</gene>
<dbReference type="EMBL" id="JASCZI010120833">
    <property type="protein sequence ID" value="MED6155069.1"/>
    <property type="molecule type" value="Genomic_DNA"/>
</dbReference>
<evidence type="ECO:0000256" key="1">
    <source>
        <dbReference type="SAM" id="MobiDB-lite"/>
    </source>
</evidence>
<dbReference type="Proteomes" id="UP001341840">
    <property type="component" value="Unassembled WGS sequence"/>
</dbReference>